<dbReference type="Gene3D" id="3.30.70.2650">
    <property type="match status" value="1"/>
</dbReference>
<name>A0A554LE16_9BACT</name>
<dbReference type="EMBL" id="VMGH01000048">
    <property type="protein sequence ID" value="TSC91058.1"/>
    <property type="molecule type" value="Genomic_DNA"/>
</dbReference>
<dbReference type="Pfam" id="PF08223">
    <property type="entry name" value="PaaX_C"/>
    <property type="match status" value="1"/>
</dbReference>
<accession>A0A554LE16</accession>
<dbReference type="InterPro" id="IPR011965">
    <property type="entry name" value="PaaX_trns_reg"/>
</dbReference>
<feature type="domain" description="Transcriptional repressor PaaX-like central Cas2-like" evidence="2">
    <location>
        <begin position="80"/>
        <end position="147"/>
    </location>
</feature>
<dbReference type="PANTHER" id="PTHR30319">
    <property type="entry name" value="PHENYLACETIC ACID REGULATOR-RELATED TRANSCRIPTIONAL REPRESSOR"/>
    <property type="match status" value="1"/>
</dbReference>
<dbReference type="PANTHER" id="PTHR30319:SF1">
    <property type="entry name" value="TRANSCRIPTIONAL REPRESSOR PAAX"/>
    <property type="match status" value="1"/>
</dbReference>
<evidence type="ECO:0000259" key="1">
    <source>
        <dbReference type="Pfam" id="PF08223"/>
    </source>
</evidence>
<dbReference type="InterPro" id="IPR013225">
    <property type="entry name" value="PaaX_C"/>
</dbReference>
<dbReference type="AlphaFoldDB" id="A0A554LE16"/>
<organism evidence="3 4">
    <name type="scientific">Candidatus Berkelbacteria bacterium Licking1014_96</name>
    <dbReference type="NCBI Taxonomy" id="2017149"/>
    <lineage>
        <taxon>Bacteria</taxon>
        <taxon>Candidatus Berkelbacteria</taxon>
    </lineage>
</organism>
<dbReference type="PIRSF" id="PIRSF020623">
    <property type="entry name" value="PaaX"/>
    <property type="match status" value="1"/>
</dbReference>
<dbReference type="Pfam" id="PF20803">
    <property type="entry name" value="PaaX_M"/>
    <property type="match status" value="1"/>
</dbReference>
<gene>
    <name evidence="3" type="ORF">CEN92_328</name>
</gene>
<feature type="domain" description="Transcriptional repressor PaaX-like C-terminal" evidence="1">
    <location>
        <begin position="163"/>
        <end position="247"/>
    </location>
</feature>
<evidence type="ECO:0000313" key="4">
    <source>
        <dbReference type="Proteomes" id="UP000318296"/>
    </source>
</evidence>
<reference evidence="3 4" key="1">
    <citation type="submission" date="2017-07" db="EMBL/GenBank/DDBJ databases">
        <title>Mechanisms for carbon and nitrogen cycling indicate functional differentiation within the Candidate Phyla Radiation.</title>
        <authorList>
            <person name="Danczak R.E."/>
            <person name="Johnston M.D."/>
            <person name="Kenah C."/>
            <person name="Slattery M."/>
            <person name="Wrighton K.C."/>
            <person name="Wilkins M.J."/>
        </authorList>
    </citation>
    <scope>NUCLEOTIDE SEQUENCE [LARGE SCALE GENOMIC DNA]</scope>
    <source>
        <strain evidence="3">Licking1014_96</strain>
    </source>
</reference>
<proteinExistence type="predicted"/>
<dbReference type="GO" id="GO:0006351">
    <property type="term" value="P:DNA-templated transcription"/>
    <property type="evidence" value="ECO:0007669"/>
    <property type="project" value="InterPro"/>
</dbReference>
<dbReference type="InterPro" id="IPR048846">
    <property type="entry name" value="PaaX-like_central"/>
</dbReference>
<evidence type="ECO:0000313" key="3">
    <source>
        <dbReference type="EMBL" id="TSC91058.1"/>
    </source>
</evidence>
<protein>
    <submittedName>
        <fullName evidence="3">Phenylacetic acid degradation operon negative regulatory protein</fullName>
    </submittedName>
</protein>
<sequence length="250" mass="29770">MSIEKMVLYVLRNGAGLTSDDLKEIVQAMGNYPETEIKKAIKKLFVSADIKEKNGYLVLLAKARRKMLKANKKVPYNGMKWGRHWTMVLFDIPERNKKIRDILRYKLQKMGFGMMQGSVWVKPADVINDVRRFIKIKNLQWQVKVLGFKMAVPDEKETIHRIWKMEKLNEEYRRFVKKTIQRFRKLKTYSFHKPELVKISLDLLSVITEKEYLTLYAKDPQLPIGLQPKDWNGKRAYNIYRQLDKYLVRQ</sequence>
<comment type="caution">
    <text evidence="3">The sequence shown here is derived from an EMBL/GenBank/DDBJ whole genome shotgun (WGS) entry which is preliminary data.</text>
</comment>
<evidence type="ECO:0000259" key="2">
    <source>
        <dbReference type="Pfam" id="PF20803"/>
    </source>
</evidence>
<dbReference type="Proteomes" id="UP000318296">
    <property type="component" value="Unassembled WGS sequence"/>
</dbReference>